<dbReference type="EMBL" id="CAJVPK010000606">
    <property type="protein sequence ID" value="CAG8531157.1"/>
    <property type="molecule type" value="Genomic_DNA"/>
</dbReference>
<keyword evidence="2" id="KW-1185">Reference proteome</keyword>
<dbReference type="OrthoDB" id="1262810at2759"/>
<organism evidence="1 2">
    <name type="scientific">Diversispora eburnea</name>
    <dbReference type="NCBI Taxonomy" id="1213867"/>
    <lineage>
        <taxon>Eukaryota</taxon>
        <taxon>Fungi</taxon>
        <taxon>Fungi incertae sedis</taxon>
        <taxon>Mucoromycota</taxon>
        <taxon>Glomeromycotina</taxon>
        <taxon>Glomeromycetes</taxon>
        <taxon>Diversisporales</taxon>
        <taxon>Diversisporaceae</taxon>
        <taxon>Diversispora</taxon>
    </lineage>
</organism>
<accession>A0A9N9AFF1</accession>
<dbReference type="Proteomes" id="UP000789706">
    <property type="component" value="Unassembled WGS sequence"/>
</dbReference>
<sequence length="475" mass="55103">MGIKVYNIDLSLISPKLAHKTLKNKDISKSYDWGDLIKLLKFFVKDEDYSQLEDIDILPLANKEFAKFGNHATTKERTLLPSVEDRHFVNDICNSVQILKEILLPINSKIKQIIRIFQKYERELVDILCKFGHKFTLRRSTKISKNYIIEQKPGNVIKLIDEARTKKNKSILKSSNFREIEEWISNKRVIPQRFEKNLKYARDLSIDEDSQNRRSRISKNVLYDNFDNLQFSESEWNNLISIRFVPASNIDRLYSEIIPPKLNNVKFECFKSLCLPKYKSIAWTQVAFLDGSVIPNQNSSILKKEKFGTPNSACEDKVQELRECDFDTKERIFLNMDQNENPYDTRNWVTASELILNVSRKEDGFVKASLSKYESLLKTAGSGKSQENILGITNSEIDILRDESNSDDFSNDSNDDYYDIKILKDKLEAKLMNYVKLINAEEIRDYADKCQAKIIQTNTDIALTIKLVQLTQVPG</sequence>
<evidence type="ECO:0000313" key="2">
    <source>
        <dbReference type="Proteomes" id="UP000789706"/>
    </source>
</evidence>
<gene>
    <name evidence="1" type="ORF">DEBURN_LOCUS6145</name>
</gene>
<protein>
    <submittedName>
        <fullName evidence="1">1291_t:CDS:1</fullName>
    </submittedName>
</protein>
<comment type="caution">
    <text evidence="1">The sequence shown here is derived from an EMBL/GenBank/DDBJ whole genome shotgun (WGS) entry which is preliminary data.</text>
</comment>
<proteinExistence type="predicted"/>
<name>A0A9N9AFF1_9GLOM</name>
<evidence type="ECO:0000313" key="1">
    <source>
        <dbReference type="EMBL" id="CAG8531157.1"/>
    </source>
</evidence>
<dbReference type="AlphaFoldDB" id="A0A9N9AFF1"/>
<reference evidence="1" key="1">
    <citation type="submission" date="2021-06" db="EMBL/GenBank/DDBJ databases">
        <authorList>
            <person name="Kallberg Y."/>
            <person name="Tangrot J."/>
            <person name="Rosling A."/>
        </authorList>
    </citation>
    <scope>NUCLEOTIDE SEQUENCE</scope>
    <source>
        <strain evidence="1">AZ414A</strain>
    </source>
</reference>